<comment type="caution">
    <text evidence="1">The sequence shown here is derived from an EMBL/GenBank/DDBJ whole genome shotgun (WGS) entry which is preliminary data.</text>
</comment>
<organism evidence="1">
    <name type="scientific">marine sediment metagenome</name>
    <dbReference type="NCBI Taxonomy" id="412755"/>
    <lineage>
        <taxon>unclassified sequences</taxon>
        <taxon>metagenomes</taxon>
        <taxon>ecological metagenomes</taxon>
    </lineage>
</organism>
<sequence>MAKLCECGNAKCLYSRNAVLKVELAEAQESILLYAESESYDAKRGRDLIAELKEAREYARKYYRLYNEVQERIDEMAPYLAAHNVFGYSFGEFTPNVEVGKPK</sequence>
<dbReference type="AlphaFoldDB" id="A0A0F9LFT5"/>
<accession>A0A0F9LFT5</accession>
<protein>
    <submittedName>
        <fullName evidence="1">Uncharacterized protein</fullName>
    </submittedName>
</protein>
<dbReference type="EMBL" id="LAZR01007316">
    <property type="protein sequence ID" value="KKM86061.1"/>
    <property type="molecule type" value="Genomic_DNA"/>
</dbReference>
<name>A0A0F9LFT5_9ZZZZ</name>
<proteinExistence type="predicted"/>
<reference evidence="1" key="1">
    <citation type="journal article" date="2015" name="Nature">
        <title>Complex archaea that bridge the gap between prokaryotes and eukaryotes.</title>
        <authorList>
            <person name="Spang A."/>
            <person name="Saw J.H."/>
            <person name="Jorgensen S.L."/>
            <person name="Zaremba-Niedzwiedzka K."/>
            <person name="Martijn J."/>
            <person name="Lind A.E."/>
            <person name="van Eijk R."/>
            <person name="Schleper C."/>
            <person name="Guy L."/>
            <person name="Ettema T.J."/>
        </authorList>
    </citation>
    <scope>NUCLEOTIDE SEQUENCE</scope>
</reference>
<evidence type="ECO:0000313" key="1">
    <source>
        <dbReference type="EMBL" id="KKM86061.1"/>
    </source>
</evidence>
<gene>
    <name evidence="1" type="ORF">LCGC14_1282910</name>
</gene>